<dbReference type="GO" id="GO:0000398">
    <property type="term" value="P:mRNA splicing, via spliceosome"/>
    <property type="evidence" value="ECO:0007669"/>
    <property type="project" value="InterPro"/>
</dbReference>
<organism evidence="1 2">
    <name type="scientific">Papaver atlanticum</name>
    <dbReference type="NCBI Taxonomy" id="357466"/>
    <lineage>
        <taxon>Eukaryota</taxon>
        <taxon>Viridiplantae</taxon>
        <taxon>Streptophyta</taxon>
        <taxon>Embryophyta</taxon>
        <taxon>Tracheophyta</taxon>
        <taxon>Spermatophyta</taxon>
        <taxon>Magnoliopsida</taxon>
        <taxon>Ranunculales</taxon>
        <taxon>Papaveraceae</taxon>
        <taxon>Papaveroideae</taxon>
        <taxon>Papaver</taxon>
    </lineage>
</organism>
<accession>A0AAD4TH07</accession>
<protein>
    <submittedName>
        <fullName evidence="1">Uncharacterized protein</fullName>
    </submittedName>
</protein>
<evidence type="ECO:0000313" key="1">
    <source>
        <dbReference type="EMBL" id="KAI3960208.1"/>
    </source>
</evidence>
<dbReference type="GO" id="GO:0071006">
    <property type="term" value="C:U2-type catalytic step 1 spliceosome"/>
    <property type="evidence" value="ECO:0007669"/>
    <property type="project" value="TreeGrafter"/>
</dbReference>
<dbReference type="InterPro" id="IPR007590">
    <property type="entry name" value="Saf4/Yju2"/>
</dbReference>
<comment type="caution">
    <text evidence="1">The sequence shown here is derived from an EMBL/GenBank/DDBJ whole genome shotgun (WGS) entry which is preliminary data.</text>
</comment>
<dbReference type="AlphaFoldDB" id="A0AAD4TH07"/>
<dbReference type="PANTHER" id="PTHR12111">
    <property type="entry name" value="SPLICING FACTOR YJU2"/>
    <property type="match status" value="1"/>
</dbReference>
<name>A0AAD4TH07_9MAGN</name>
<proteinExistence type="predicted"/>
<dbReference type="Pfam" id="PF04502">
    <property type="entry name" value="Saf4_Yju2"/>
    <property type="match status" value="1"/>
</dbReference>
<keyword evidence="2" id="KW-1185">Reference proteome</keyword>
<dbReference type="EMBL" id="JAJJMB010000948">
    <property type="protein sequence ID" value="KAI3960208.1"/>
    <property type="molecule type" value="Genomic_DNA"/>
</dbReference>
<sequence>MLPMSIRCKTCGNYMGRGTKVNTRKEIVDGETFLGILIHRVYFKCSTCSAEFTIKSDPQNSDYIVEFGATINFEPWRVEDQEVDTRKDAEGDPLKSLEYRTRVSKREMDIDADIGHVRSIKARHAAVSSEAMLEAVQRALAKSIFRNKEIVLRIHDEEDQTVRTQKTKIVDYRDPTTGSVTARRFLRPSSRGEELNLSKLIAKSSCVRVSVIKKPLVKPLVNLSQNHDRNVLLHRLHKVCETSC</sequence>
<dbReference type="PANTHER" id="PTHR12111:SF1">
    <property type="entry name" value="SPLICING FACTOR YJU2"/>
    <property type="match status" value="1"/>
</dbReference>
<reference evidence="1" key="1">
    <citation type="submission" date="2022-04" db="EMBL/GenBank/DDBJ databases">
        <title>A functionally conserved STORR gene fusion in Papaver species that diverged 16.8 million years ago.</title>
        <authorList>
            <person name="Catania T."/>
        </authorList>
    </citation>
    <scope>NUCLEOTIDE SEQUENCE</scope>
    <source>
        <strain evidence="1">S-188037</strain>
    </source>
</reference>
<evidence type="ECO:0000313" key="2">
    <source>
        <dbReference type="Proteomes" id="UP001202328"/>
    </source>
</evidence>
<gene>
    <name evidence="1" type="ORF">MKW98_016932</name>
</gene>
<dbReference type="Proteomes" id="UP001202328">
    <property type="component" value="Unassembled WGS sequence"/>
</dbReference>